<reference evidence="1" key="1">
    <citation type="submission" date="2021-04" db="EMBL/GenBank/DDBJ databases">
        <authorList>
            <consortium name="Wellcome Sanger Institute Data Sharing"/>
        </authorList>
    </citation>
    <scope>NUCLEOTIDE SEQUENCE [LARGE SCALE GENOMIC DNA]</scope>
</reference>
<accession>A0A671TK67</accession>
<reference evidence="1" key="3">
    <citation type="submission" date="2025-09" db="UniProtKB">
        <authorList>
            <consortium name="Ensembl"/>
        </authorList>
    </citation>
    <scope>IDENTIFICATION</scope>
</reference>
<dbReference type="Proteomes" id="UP000472265">
    <property type="component" value="Chromosome 1"/>
</dbReference>
<evidence type="ECO:0000313" key="2">
    <source>
        <dbReference type="Proteomes" id="UP000472265"/>
    </source>
</evidence>
<dbReference type="SUPFAM" id="SSF56219">
    <property type="entry name" value="DNase I-like"/>
    <property type="match status" value="1"/>
</dbReference>
<evidence type="ECO:0000313" key="1">
    <source>
        <dbReference type="Ensembl" id="ENSSAUP00010002309.1"/>
    </source>
</evidence>
<dbReference type="InterPro" id="IPR036691">
    <property type="entry name" value="Endo/exonu/phosph_ase_sf"/>
</dbReference>
<reference evidence="1" key="2">
    <citation type="submission" date="2025-08" db="UniProtKB">
        <authorList>
            <consortium name="Ensembl"/>
        </authorList>
    </citation>
    <scope>IDENTIFICATION</scope>
</reference>
<proteinExistence type="predicted"/>
<protein>
    <submittedName>
        <fullName evidence="1">Uncharacterized protein</fullName>
    </submittedName>
</protein>
<dbReference type="Gene3D" id="3.60.10.10">
    <property type="entry name" value="Endonuclease/exonuclease/phosphatase"/>
    <property type="match status" value="1"/>
</dbReference>
<dbReference type="Ensembl" id="ENSSAUT00010002430.1">
    <property type="protein sequence ID" value="ENSSAUP00010002309.1"/>
    <property type="gene ID" value="ENSSAUG00010001136.1"/>
</dbReference>
<name>A0A671TK67_SPAAU</name>
<dbReference type="AlphaFoldDB" id="A0A671TK67"/>
<sequence length="94" mass="10673">MVKGTIGGTKITLVNLYAPNEDCPNFFKMMASLLGDKAEGTILLVTLHAMMDQMGLVDVWRHLHVREKDYTFIYALKEGHPPLVMVRRSDKCYS</sequence>
<dbReference type="InParanoid" id="A0A671TK67"/>
<keyword evidence="2" id="KW-1185">Reference proteome</keyword>
<organism evidence="1 2">
    <name type="scientific">Sparus aurata</name>
    <name type="common">Gilthead sea bream</name>
    <dbReference type="NCBI Taxonomy" id="8175"/>
    <lineage>
        <taxon>Eukaryota</taxon>
        <taxon>Metazoa</taxon>
        <taxon>Chordata</taxon>
        <taxon>Craniata</taxon>
        <taxon>Vertebrata</taxon>
        <taxon>Euteleostomi</taxon>
        <taxon>Actinopterygii</taxon>
        <taxon>Neopterygii</taxon>
        <taxon>Teleostei</taxon>
        <taxon>Neoteleostei</taxon>
        <taxon>Acanthomorphata</taxon>
        <taxon>Eupercaria</taxon>
        <taxon>Spariformes</taxon>
        <taxon>Sparidae</taxon>
        <taxon>Sparus</taxon>
    </lineage>
</organism>